<sequence length="113" mass="13220">MQLLERILRWALLFYQLFLFQSKVVVQVKGEKLDYNIEGGEGVLDDNYDTDIGEKEEGYVSGNYFYESVIVYYEEAIDENPSEEVGIRVEQGDKDYDDKEDEEDNDEDRIGII</sequence>
<feature type="region of interest" description="Disordered" evidence="1">
    <location>
        <begin position="80"/>
        <end position="113"/>
    </location>
</feature>
<name>A0A5J4VEW7_9EUKA</name>
<organism evidence="3 4">
    <name type="scientific">Streblomastix strix</name>
    <dbReference type="NCBI Taxonomy" id="222440"/>
    <lineage>
        <taxon>Eukaryota</taxon>
        <taxon>Metamonada</taxon>
        <taxon>Preaxostyla</taxon>
        <taxon>Oxymonadida</taxon>
        <taxon>Streblomastigidae</taxon>
        <taxon>Streblomastix</taxon>
    </lineage>
</organism>
<proteinExistence type="predicted"/>
<feature type="signal peptide" evidence="2">
    <location>
        <begin position="1"/>
        <end position="27"/>
    </location>
</feature>
<dbReference type="Proteomes" id="UP000324800">
    <property type="component" value="Unassembled WGS sequence"/>
</dbReference>
<evidence type="ECO:0000256" key="2">
    <source>
        <dbReference type="SAM" id="SignalP"/>
    </source>
</evidence>
<reference evidence="3 4" key="1">
    <citation type="submission" date="2019-03" db="EMBL/GenBank/DDBJ databases">
        <title>Single cell metagenomics reveals metabolic interactions within the superorganism composed of flagellate Streblomastix strix and complex community of Bacteroidetes bacteria on its surface.</title>
        <authorList>
            <person name="Treitli S.C."/>
            <person name="Kolisko M."/>
            <person name="Husnik F."/>
            <person name="Keeling P."/>
            <person name="Hampl V."/>
        </authorList>
    </citation>
    <scope>NUCLEOTIDE SEQUENCE [LARGE SCALE GENOMIC DNA]</scope>
    <source>
        <strain evidence="3">ST1C</strain>
    </source>
</reference>
<comment type="caution">
    <text evidence="3">The sequence shown here is derived from an EMBL/GenBank/DDBJ whole genome shotgun (WGS) entry which is preliminary data.</text>
</comment>
<feature type="compositionally biased region" description="Acidic residues" evidence="1">
    <location>
        <begin position="98"/>
        <end position="107"/>
    </location>
</feature>
<gene>
    <name evidence="3" type="ORF">EZS28_023469</name>
</gene>
<keyword evidence="2" id="KW-0732">Signal</keyword>
<evidence type="ECO:0000256" key="1">
    <source>
        <dbReference type="SAM" id="MobiDB-lite"/>
    </source>
</evidence>
<dbReference type="AlphaFoldDB" id="A0A5J4VEW7"/>
<protein>
    <submittedName>
        <fullName evidence="3">Uncharacterized protein</fullName>
    </submittedName>
</protein>
<evidence type="ECO:0000313" key="3">
    <source>
        <dbReference type="EMBL" id="KAA6381005.1"/>
    </source>
</evidence>
<accession>A0A5J4VEW7</accession>
<dbReference type="EMBL" id="SNRW01007586">
    <property type="protein sequence ID" value="KAA6381005.1"/>
    <property type="molecule type" value="Genomic_DNA"/>
</dbReference>
<feature type="chain" id="PRO_5023849887" evidence="2">
    <location>
        <begin position="28"/>
        <end position="113"/>
    </location>
</feature>
<feature type="compositionally biased region" description="Basic and acidic residues" evidence="1">
    <location>
        <begin position="85"/>
        <end position="97"/>
    </location>
</feature>
<evidence type="ECO:0000313" key="4">
    <source>
        <dbReference type="Proteomes" id="UP000324800"/>
    </source>
</evidence>